<protein>
    <recommendedName>
        <fullName evidence="9">RNA-dependent RNA polymerase</fullName>
        <ecNumber evidence="9">2.7.7.48</ecNumber>
    </recommendedName>
</protein>
<comment type="caution">
    <text evidence="11">The sequence shown here is derived from an EMBL/GenBank/DDBJ whole genome shotgun (WGS) entry which is preliminary data.</text>
</comment>
<evidence type="ECO:0000256" key="3">
    <source>
        <dbReference type="ARBA" id="ARBA00022679"/>
    </source>
</evidence>
<dbReference type="InterPro" id="IPR058752">
    <property type="entry name" value="RDRP_C_head"/>
</dbReference>
<dbReference type="InterPro" id="IPR035979">
    <property type="entry name" value="RBD_domain_sf"/>
</dbReference>
<dbReference type="SUPFAM" id="SSF54928">
    <property type="entry name" value="RNA-binding domain, RBD"/>
    <property type="match status" value="1"/>
</dbReference>
<dbReference type="InterPro" id="IPR007855">
    <property type="entry name" value="RDRP"/>
</dbReference>
<dbReference type="SMART" id="SM00360">
    <property type="entry name" value="RRM"/>
    <property type="match status" value="1"/>
</dbReference>
<evidence type="ECO:0000313" key="12">
    <source>
        <dbReference type="Proteomes" id="UP001634007"/>
    </source>
</evidence>
<evidence type="ECO:0000256" key="4">
    <source>
        <dbReference type="ARBA" id="ARBA00022695"/>
    </source>
</evidence>
<dbReference type="AlphaFoldDB" id="A0ABD3L4A7"/>
<feature type="domain" description="RRM" evidence="10">
    <location>
        <begin position="13"/>
        <end position="115"/>
    </location>
</feature>
<accession>A0ABD3L4A7</accession>
<evidence type="ECO:0000256" key="7">
    <source>
        <dbReference type="ARBA" id="ARBA00048744"/>
    </source>
</evidence>
<dbReference type="CDD" id="cd00590">
    <property type="entry name" value="RRM_SF"/>
    <property type="match status" value="1"/>
</dbReference>
<dbReference type="GO" id="GO:0003968">
    <property type="term" value="F:RNA-directed RNA polymerase activity"/>
    <property type="evidence" value="ECO:0007669"/>
    <property type="project" value="UniProtKB-KW"/>
</dbReference>
<dbReference type="Pfam" id="PF05183">
    <property type="entry name" value="RdRP"/>
    <property type="match status" value="1"/>
</dbReference>
<dbReference type="InterPro" id="IPR057596">
    <property type="entry name" value="RDRP_core"/>
</dbReference>
<keyword evidence="6 9" id="KW-0943">RNA-mediated gene silencing</keyword>
<keyword evidence="12" id="KW-1185">Reference proteome</keyword>
<dbReference type="EC" id="2.7.7.48" evidence="9"/>
<gene>
    <name evidence="11" type="ORF">ACJRO7_015530</name>
</gene>
<keyword evidence="3 9" id="KW-0808">Transferase</keyword>
<evidence type="ECO:0000256" key="5">
    <source>
        <dbReference type="ARBA" id="ARBA00022884"/>
    </source>
</evidence>
<sequence>METKRARKDIVMAQISVSGFDQNVTAKELVKYLENTVGPIRRCRLKTSWTPPDSYPDFEVTRFDTMHLVNEYRKVEPHAFVHFALPEAATSAHELSLHNGLFLNNKRLKVSLGPENPFHANQRRTTTPFKLPEVCLEIGNLIAPKEFLVGWRGPSSGVDFFVDPFDSKCRFCFTRKTALSFKDLSFYAVINCEFKMEFLVSDIIEISQYREMSSIVVFLQLGSAPLVYYRTADDDMEIPVSLDLLDDQDPWIRTTDFTVSGAIGRCNTYRVSVPPHHGLKLKKAMDYLRGQRVQECSPRRFLKIQDEPNFGRPIFYAFFSIHQEGIPFDVMFLLNAVIHKNVFNQHQLSESFYGLLKSQPKEVNIAALKHICSFKRPVLDADKKLKLVQEWLLKNPILVKNQKELNDIIIRRLIVTPTKAHCLPPEVELSNRVLRHYKDVADRFLRVTFMDEGLEMINANVLNYYVAPILKDIKSVSFSQKTTIFKRVRTIVMDGFSLCGRRYSFLAFSPNQLRDQSAWFFAEDKDIDVKRIWAWMGKFNNRNVAKYTARMGQCFSSTYATVEVPRKEVHHDLPDIERNGYCISDGIGMITPDLAREVAEKLKLELNTPAAYQIRYAGYKGIVACWPRKGDDGIRLSLSHSMNKFRSNHTTLEICSWTTFQPGFLNRQIVTLLSALKVPDEVFWDMQEKMVYKINQMLVDSDVAFDVLTSSCAQQGNTAAIMLSAGFRPQSEPHLKGMLMCIQAAQLWALKEKARIFVPSGRWLMGCLDELGVLEQGQCFIQVSSPALENCFIKHGSRFSETKKNRQVINGCIVVAKNPCLHPGDIRILEAVDAPELHHLYDCLVFPQNGERLHTNEASGSDLDGDLYFVTWEENLIPPSKKSWTPMQYDSGEEKKLPRDVTQRDIKDFFVKHVLNENLGTICSAHMVHADRSEHGALDENCILLAELAATAANFPKTGKLVTMPRHLKPKQFPDFIGTEEFQTYKSTKILGRLYRQIKDAFDEDLNSSEPNCIPKDIPYDKSIEVPGAPNYIYEAWDHKCSYDGQLSGLLGQYNVNNEVELVTGHVWSMPKYASRKQRELKERLKHSYTALRKEFREKFEMLDSYYELLSDEERNLLYEQKASAWYQVTYHPNWVKKSVDLHEHDDGGTSALKLSFAWIAADFLARIKIRKQYGRNLDSAKPINSLSKYIADRI</sequence>
<dbReference type="Proteomes" id="UP001634007">
    <property type="component" value="Unassembled WGS sequence"/>
</dbReference>
<dbReference type="PANTHER" id="PTHR23079">
    <property type="entry name" value="RNA-DEPENDENT RNA POLYMERASE"/>
    <property type="match status" value="1"/>
</dbReference>
<dbReference type="PANTHER" id="PTHR23079:SF18">
    <property type="entry name" value="RNA-DEPENDENT RNA POLYMERASE 6"/>
    <property type="match status" value="1"/>
</dbReference>
<dbReference type="Pfam" id="PF24572">
    <property type="entry name" value="RBD_RDR6"/>
    <property type="match status" value="1"/>
</dbReference>
<dbReference type="InterPro" id="IPR000504">
    <property type="entry name" value="RRM_dom"/>
</dbReference>
<comment type="similarity">
    <text evidence="1 9">Belongs to the RdRP family.</text>
</comment>
<organism evidence="11 12">
    <name type="scientific">Eucalyptus globulus</name>
    <name type="common">Tasmanian blue gum</name>
    <dbReference type="NCBI Taxonomy" id="34317"/>
    <lineage>
        <taxon>Eukaryota</taxon>
        <taxon>Viridiplantae</taxon>
        <taxon>Streptophyta</taxon>
        <taxon>Embryophyta</taxon>
        <taxon>Tracheophyta</taxon>
        <taxon>Spermatophyta</taxon>
        <taxon>Magnoliopsida</taxon>
        <taxon>eudicotyledons</taxon>
        <taxon>Gunneridae</taxon>
        <taxon>Pentapetalae</taxon>
        <taxon>rosids</taxon>
        <taxon>malvids</taxon>
        <taxon>Myrtales</taxon>
        <taxon>Myrtaceae</taxon>
        <taxon>Myrtoideae</taxon>
        <taxon>Eucalypteae</taxon>
        <taxon>Eucalyptus</taxon>
    </lineage>
</organism>
<evidence type="ECO:0000256" key="1">
    <source>
        <dbReference type="ARBA" id="ARBA00005762"/>
    </source>
</evidence>
<comment type="function">
    <text evidence="9">Probably involved in the RNA silencing pathway and required for the generation of small interfering RNAs (siRNAs).</text>
</comment>
<name>A0ABD3L4A7_EUCGL</name>
<dbReference type="Pfam" id="PF26252">
    <property type="entry name" value="RdRP_helical"/>
    <property type="match status" value="1"/>
</dbReference>
<keyword evidence="5 8" id="KW-0694">RNA-binding</keyword>
<evidence type="ECO:0000256" key="9">
    <source>
        <dbReference type="RuleBase" id="RU363098"/>
    </source>
</evidence>
<keyword evidence="4 9" id="KW-0548">Nucleotidyltransferase</keyword>
<evidence type="ECO:0000256" key="6">
    <source>
        <dbReference type="ARBA" id="ARBA00023158"/>
    </source>
</evidence>
<proteinExistence type="inferred from homology"/>
<dbReference type="Gene3D" id="3.30.70.330">
    <property type="match status" value="1"/>
</dbReference>
<dbReference type="EMBL" id="JBJKBG010000003">
    <property type="protein sequence ID" value="KAL3746583.1"/>
    <property type="molecule type" value="Genomic_DNA"/>
</dbReference>
<dbReference type="GO" id="GO:0003723">
    <property type="term" value="F:RNA binding"/>
    <property type="evidence" value="ECO:0007669"/>
    <property type="project" value="UniProtKB-UniRule"/>
</dbReference>
<evidence type="ECO:0000256" key="2">
    <source>
        <dbReference type="ARBA" id="ARBA00022484"/>
    </source>
</evidence>
<dbReference type="InterPro" id="IPR057297">
    <property type="entry name" value="RDR6-like_2nd"/>
</dbReference>
<dbReference type="GO" id="GO:0031047">
    <property type="term" value="P:regulatory ncRNA-mediated gene silencing"/>
    <property type="evidence" value="ECO:0007669"/>
    <property type="project" value="UniProtKB-KW"/>
</dbReference>
<evidence type="ECO:0000313" key="11">
    <source>
        <dbReference type="EMBL" id="KAL3746583.1"/>
    </source>
</evidence>
<dbReference type="Pfam" id="PF26253">
    <property type="entry name" value="RdRP_head"/>
    <property type="match status" value="1"/>
</dbReference>
<dbReference type="InterPro" id="IPR058751">
    <property type="entry name" value="RDRP_helical"/>
</dbReference>
<evidence type="ECO:0000256" key="8">
    <source>
        <dbReference type="PROSITE-ProRule" id="PRU00176"/>
    </source>
</evidence>
<dbReference type="Pfam" id="PF24577">
    <property type="entry name" value="RDR6_2nd"/>
    <property type="match status" value="1"/>
</dbReference>
<keyword evidence="2 9" id="KW-0696">RNA-directed RNA polymerase</keyword>
<evidence type="ECO:0000259" key="10">
    <source>
        <dbReference type="PROSITE" id="PS50102"/>
    </source>
</evidence>
<reference evidence="11 12" key="1">
    <citation type="submission" date="2024-11" db="EMBL/GenBank/DDBJ databases">
        <title>Chromosome-level genome assembly of Eucalyptus globulus Labill. provides insights into its genome evolution.</title>
        <authorList>
            <person name="Li X."/>
        </authorList>
    </citation>
    <scope>NUCLEOTIDE SEQUENCE [LARGE SCALE GENOMIC DNA]</scope>
    <source>
        <strain evidence="11">CL2024</strain>
        <tissue evidence="11">Fresh tender leaves</tissue>
    </source>
</reference>
<dbReference type="InterPro" id="IPR012677">
    <property type="entry name" value="Nucleotide-bd_a/b_plait_sf"/>
</dbReference>
<dbReference type="PROSITE" id="PS50102">
    <property type="entry name" value="RRM"/>
    <property type="match status" value="1"/>
</dbReference>
<dbReference type="InterPro" id="IPR057298">
    <property type="entry name" value="RDR6-like_RBD"/>
</dbReference>
<comment type="catalytic activity">
    <reaction evidence="7 9">
        <text>RNA(n) + a ribonucleoside 5'-triphosphate = RNA(n+1) + diphosphate</text>
        <dbReference type="Rhea" id="RHEA:21248"/>
        <dbReference type="Rhea" id="RHEA-COMP:14527"/>
        <dbReference type="Rhea" id="RHEA-COMP:17342"/>
        <dbReference type="ChEBI" id="CHEBI:33019"/>
        <dbReference type="ChEBI" id="CHEBI:61557"/>
        <dbReference type="ChEBI" id="CHEBI:140395"/>
        <dbReference type="EC" id="2.7.7.48"/>
    </reaction>
</comment>